<feature type="domain" description="MARVEL" evidence="6">
    <location>
        <begin position="21"/>
        <end position="145"/>
    </location>
</feature>
<evidence type="ECO:0000259" key="6">
    <source>
        <dbReference type="Pfam" id="PF01284"/>
    </source>
</evidence>
<evidence type="ECO:0000256" key="3">
    <source>
        <dbReference type="ARBA" id="ARBA00022989"/>
    </source>
</evidence>
<accession>A0A0U1LVN7</accession>
<evidence type="ECO:0000313" key="8">
    <source>
        <dbReference type="Proteomes" id="UP000054383"/>
    </source>
</evidence>
<evidence type="ECO:0000256" key="1">
    <source>
        <dbReference type="ARBA" id="ARBA00004141"/>
    </source>
</evidence>
<comment type="subcellular location">
    <subcellularLocation>
        <location evidence="1">Membrane</location>
        <topology evidence="1">Multi-pass membrane protein</topology>
    </subcellularLocation>
</comment>
<dbReference type="OMA" id="ITTIFWF"/>
<dbReference type="PANTHER" id="PTHR37451:SF1">
    <property type="entry name" value="MARVEL DOMAIN-CONTAINING PROTEIN"/>
    <property type="match status" value="1"/>
</dbReference>
<keyword evidence="3 5" id="KW-1133">Transmembrane helix</keyword>
<feature type="transmembrane region" description="Helical" evidence="5">
    <location>
        <begin position="87"/>
        <end position="111"/>
    </location>
</feature>
<keyword evidence="4 5" id="KW-0472">Membrane</keyword>
<protein>
    <recommendedName>
        <fullName evidence="6">MARVEL domain-containing protein</fullName>
    </recommendedName>
</protein>
<dbReference type="EMBL" id="CVMT01000003">
    <property type="protein sequence ID" value="CRG86721.1"/>
    <property type="molecule type" value="Genomic_DNA"/>
</dbReference>
<gene>
    <name evidence="7" type="ORF">PISL3812_03732</name>
</gene>
<proteinExistence type="predicted"/>
<dbReference type="OrthoDB" id="2117453at2759"/>
<dbReference type="Proteomes" id="UP000054383">
    <property type="component" value="Unassembled WGS sequence"/>
</dbReference>
<dbReference type="AlphaFoldDB" id="A0A0U1LVN7"/>
<dbReference type="Pfam" id="PF01284">
    <property type="entry name" value="MARVEL"/>
    <property type="match status" value="1"/>
</dbReference>
<feature type="transmembrane region" description="Helical" evidence="5">
    <location>
        <begin position="61"/>
        <end position="80"/>
    </location>
</feature>
<keyword evidence="8" id="KW-1185">Reference proteome</keyword>
<feature type="transmembrane region" description="Helical" evidence="5">
    <location>
        <begin position="20"/>
        <end position="41"/>
    </location>
</feature>
<evidence type="ECO:0000313" key="7">
    <source>
        <dbReference type="EMBL" id="CRG86721.1"/>
    </source>
</evidence>
<reference evidence="7 8" key="1">
    <citation type="submission" date="2015-04" db="EMBL/GenBank/DDBJ databases">
        <authorList>
            <person name="Syromyatnikov M.Y."/>
            <person name="Popov V.N."/>
        </authorList>
    </citation>
    <scope>NUCLEOTIDE SEQUENCE [LARGE SCALE GENOMIC DNA]</scope>
    <source>
        <strain evidence="7">WF-38-12</strain>
    </source>
</reference>
<evidence type="ECO:0000256" key="5">
    <source>
        <dbReference type="SAM" id="Phobius"/>
    </source>
</evidence>
<evidence type="ECO:0000256" key="4">
    <source>
        <dbReference type="ARBA" id="ARBA00023136"/>
    </source>
</evidence>
<organism evidence="7 8">
    <name type="scientific">Talaromyces islandicus</name>
    <name type="common">Penicillium islandicum</name>
    <dbReference type="NCBI Taxonomy" id="28573"/>
    <lineage>
        <taxon>Eukaryota</taxon>
        <taxon>Fungi</taxon>
        <taxon>Dikarya</taxon>
        <taxon>Ascomycota</taxon>
        <taxon>Pezizomycotina</taxon>
        <taxon>Eurotiomycetes</taxon>
        <taxon>Eurotiomycetidae</taxon>
        <taxon>Eurotiales</taxon>
        <taxon>Trichocomaceae</taxon>
        <taxon>Talaromyces</taxon>
        <taxon>Talaromyces sect. Islandici</taxon>
    </lineage>
</organism>
<keyword evidence="2 5" id="KW-0812">Transmembrane</keyword>
<feature type="transmembrane region" description="Helical" evidence="5">
    <location>
        <begin position="131"/>
        <end position="151"/>
    </location>
</feature>
<dbReference type="InterPro" id="IPR008253">
    <property type="entry name" value="Marvel"/>
</dbReference>
<dbReference type="GO" id="GO:0016020">
    <property type="term" value="C:membrane"/>
    <property type="evidence" value="ECO:0007669"/>
    <property type="project" value="UniProtKB-SubCell"/>
</dbReference>
<sequence>MIRDRAAMSDHSLHHLNWALPVRIAQAVLAIIILGLTAYAINVELSYWWDSSDTVNFDLFNAVWTLVIALPYLSLGPIFFSNLSHVYAVLAVEVVTMIFWFAGFIALGALLPPPRACHSGPCRALQAATVFASFEWLLFAVTTAFSVRLMLQSNNSSSVHAKPSGVEPHAAV</sequence>
<name>A0A0U1LVN7_TALIS</name>
<dbReference type="PANTHER" id="PTHR37451">
    <property type="entry name" value="MARVEL DOMAIN"/>
    <property type="match status" value="1"/>
</dbReference>
<evidence type="ECO:0000256" key="2">
    <source>
        <dbReference type="ARBA" id="ARBA00022692"/>
    </source>
</evidence>